<name>A0ABN2KPF4_9MICC</name>
<organism evidence="2 3">
    <name type="scientific">Kocuria aegyptia</name>
    <dbReference type="NCBI Taxonomy" id="330943"/>
    <lineage>
        <taxon>Bacteria</taxon>
        <taxon>Bacillati</taxon>
        <taxon>Actinomycetota</taxon>
        <taxon>Actinomycetes</taxon>
        <taxon>Micrococcales</taxon>
        <taxon>Micrococcaceae</taxon>
        <taxon>Kocuria</taxon>
    </lineage>
</organism>
<evidence type="ECO:0000313" key="3">
    <source>
        <dbReference type="Proteomes" id="UP001501204"/>
    </source>
</evidence>
<evidence type="ECO:0000313" key="2">
    <source>
        <dbReference type="EMBL" id="GAA1761922.1"/>
    </source>
</evidence>
<reference evidence="2 3" key="1">
    <citation type="journal article" date="2019" name="Int. J. Syst. Evol. Microbiol.">
        <title>The Global Catalogue of Microorganisms (GCM) 10K type strain sequencing project: providing services to taxonomists for standard genome sequencing and annotation.</title>
        <authorList>
            <consortium name="The Broad Institute Genomics Platform"/>
            <consortium name="The Broad Institute Genome Sequencing Center for Infectious Disease"/>
            <person name="Wu L."/>
            <person name="Ma J."/>
        </authorList>
    </citation>
    <scope>NUCLEOTIDE SEQUENCE [LARGE SCALE GENOMIC DNA]</scope>
    <source>
        <strain evidence="2 3">JCM 14735</strain>
    </source>
</reference>
<comment type="caution">
    <text evidence="2">The sequence shown here is derived from an EMBL/GenBank/DDBJ whole genome shotgun (WGS) entry which is preliminary data.</text>
</comment>
<accession>A0ABN2KPF4</accession>
<evidence type="ECO:0000256" key="1">
    <source>
        <dbReference type="SAM" id="Phobius"/>
    </source>
</evidence>
<sequence>MASAHLSPHRGRHRSWRTSQRVVLLGTLVCFGTLGLLSLLSGVETVVRAGHGTADLWLEAAAVTAPSMVDLGPGLSSQGYDHVHVGVAGVSRSSMVPYALTLALGSTVFAGVCGFLAYVCGRIYLRRPFGRVLSVGLTVCSAALVGLALLGPLLFAAAQARIFADLGVDLGRAPFVNGYAFGDTDAVVLVAGVLLGLLALAFRAGGLLQPEEQDPA</sequence>
<keyword evidence="1" id="KW-0472">Membrane</keyword>
<proteinExistence type="predicted"/>
<dbReference type="Proteomes" id="UP001501204">
    <property type="component" value="Unassembled WGS sequence"/>
</dbReference>
<feature type="transmembrane region" description="Helical" evidence="1">
    <location>
        <begin position="178"/>
        <end position="202"/>
    </location>
</feature>
<protein>
    <recommendedName>
        <fullName evidence="4">DUF2975 domain-containing protein</fullName>
    </recommendedName>
</protein>
<feature type="transmembrane region" description="Helical" evidence="1">
    <location>
        <begin position="21"/>
        <end position="40"/>
    </location>
</feature>
<feature type="transmembrane region" description="Helical" evidence="1">
    <location>
        <begin position="98"/>
        <end position="120"/>
    </location>
</feature>
<dbReference type="EMBL" id="BAAAOA010000024">
    <property type="protein sequence ID" value="GAA1761922.1"/>
    <property type="molecule type" value="Genomic_DNA"/>
</dbReference>
<keyword evidence="1" id="KW-1133">Transmembrane helix</keyword>
<dbReference type="RefSeq" id="WP_344122279.1">
    <property type="nucleotide sequence ID" value="NZ_BAAAOA010000024.1"/>
</dbReference>
<keyword evidence="3" id="KW-1185">Reference proteome</keyword>
<feature type="transmembrane region" description="Helical" evidence="1">
    <location>
        <begin position="132"/>
        <end position="158"/>
    </location>
</feature>
<evidence type="ECO:0008006" key="4">
    <source>
        <dbReference type="Google" id="ProtNLM"/>
    </source>
</evidence>
<gene>
    <name evidence="2" type="ORF">GCM10009767_21050</name>
</gene>
<keyword evidence="1" id="KW-0812">Transmembrane</keyword>